<protein>
    <submittedName>
        <fullName evidence="1">Uncharacterized protein</fullName>
    </submittedName>
</protein>
<comment type="caution">
    <text evidence="1">The sequence shown here is derived from an EMBL/GenBank/DDBJ whole genome shotgun (WGS) entry which is preliminary data.</text>
</comment>
<accession>A0ACC3DD30</accession>
<dbReference type="EMBL" id="JAWDJW010006335">
    <property type="protein sequence ID" value="KAK3065492.1"/>
    <property type="molecule type" value="Genomic_DNA"/>
</dbReference>
<keyword evidence="2" id="KW-1185">Reference proteome</keyword>
<proteinExistence type="predicted"/>
<reference evidence="1" key="1">
    <citation type="submission" date="2024-09" db="EMBL/GenBank/DDBJ databases">
        <title>Black Yeasts Isolated from many extreme environments.</title>
        <authorList>
            <person name="Coleine C."/>
            <person name="Stajich J.E."/>
            <person name="Selbmann L."/>
        </authorList>
    </citation>
    <scope>NUCLEOTIDE SEQUENCE</scope>
    <source>
        <strain evidence="1">CCFEE 5737</strain>
    </source>
</reference>
<name>A0ACC3DD30_9PEZI</name>
<dbReference type="Proteomes" id="UP001186974">
    <property type="component" value="Unassembled WGS sequence"/>
</dbReference>
<sequence>MPPVQISYEGGRTMTHVNGDPAKQTQHKSAVLHRSLNFLPHQVTSAKGNYLHLSNGHSILDATGGAAVSCLGHGNERVKAALVKQMDVVSYCHSLFFSTSAAEDLAAELIAGTDGKMAKSFMVSSGSEAMEAAIKMARQYFLELSPREPQRVNFIARKESYHGTTLGSLAMSGHVARRALFEPLLIGNVSRVSACNAYRGMLDGETEEEYVVRLAKELDEEFQRVGPETVCAFVAEPVVGAALGCVPAVPGYFPAMKAVCDKYGALLIMDEIMSGMGRSGTLHVWQQEGVVPDIQTIGKGLGGGYAPIAGILINHRVVDALSRGTGAFAHGQTYQGHPIACAAALEVQRIIREGNLVDNVRRMGALLEKGLKERLADHPNVGNIRGKGLFWGIEFVHDKPTKAPFDPKKGIAMAVHEKGMEANYGISIYPGSGTVDGKFGDHVLICPAYNVTESDVDLIVDLAARVIEDYFEGIS</sequence>
<evidence type="ECO:0000313" key="2">
    <source>
        <dbReference type="Proteomes" id="UP001186974"/>
    </source>
</evidence>
<organism evidence="1 2">
    <name type="scientific">Coniosporium uncinatum</name>
    <dbReference type="NCBI Taxonomy" id="93489"/>
    <lineage>
        <taxon>Eukaryota</taxon>
        <taxon>Fungi</taxon>
        <taxon>Dikarya</taxon>
        <taxon>Ascomycota</taxon>
        <taxon>Pezizomycotina</taxon>
        <taxon>Dothideomycetes</taxon>
        <taxon>Dothideomycetes incertae sedis</taxon>
        <taxon>Coniosporium</taxon>
    </lineage>
</organism>
<gene>
    <name evidence="1" type="ORF">LTS18_006203</name>
</gene>
<evidence type="ECO:0000313" key="1">
    <source>
        <dbReference type="EMBL" id="KAK3065492.1"/>
    </source>
</evidence>